<evidence type="ECO:0000256" key="1">
    <source>
        <dbReference type="SAM" id="MobiDB-lite"/>
    </source>
</evidence>
<evidence type="ECO:0000313" key="3">
    <source>
        <dbReference type="EMBL" id="GBC00241.1"/>
    </source>
</evidence>
<reference evidence="3 4" key="1">
    <citation type="submission" date="2017-11" db="EMBL/GenBank/DDBJ databases">
        <title>The genome of Rhizophagus clarus HR1 reveals common genetic basis of auxotrophy among arbuscular mycorrhizal fungi.</title>
        <authorList>
            <person name="Kobayashi Y."/>
        </authorList>
    </citation>
    <scope>NUCLEOTIDE SEQUENCE [LARGE SCALE GENOMIC DNA]</scope>
    <source>
        <strain evidence="3 4">HR1</strain>
    </source>
</reference>
<proteinExistence type="predicted"/>
<evidence type="ECO:0000259" key="2">
    <source>
        <dbReference type="Pfam" id="PF14780"/>
    </source>
</evidence>
<keyword evidence="4" id="KW-1185">Reference proteome</keyword>
<protein>
    <recommendedName>
        <fullName evidence="2">Nucleolus and neural progenitor protein-like N-terminal domain-containing protein</fullName>
    </recommendedName>
</protein>
<feature type="compositionally biased region" description="Basic and acidic residues" evidence="1">
    <location>
        <begin position="36"/>
        <end position="58"/>
    </location>
</feature>
<sequence>MVIKRKLRNSTVNTSTPVPEAKPEEIKTPSPTPPVKVERRGRPRKAEYSEEITNDKPAKASRPTETFKIIPFNPKGTTSNSKGKEKETAYSPTDPPSEPAYNEQAQQFEPNFVTLPEAPVSSPLPQQQSHITPPIQGVPTYSGNILQNPRNTLPRKWIRRKVVIKTTGAEIAVPVWYSNQVPLYAIRYISKPIQICFPKEALCNSPFANKIHLENFNQLTTQVIVFHKNELWDEVNILERLYYKNKNQHQRAGYFRKIIEVRKFFKRVKEMEINELMSEFIGAFYSTKIEKIRNTWDQVPSQEMVIFVMNRLIGVVLLMKKALQILSDAFSTFGALLRQTEFMSFALACLAILARLDIITRVMLEEIKKCYGLLRNWVEYFPRSSQTIPEIDFDNEINKLPEVL</sequence>
<dbReference type="Pfam" id="PF14780">
    <property type="entry name" value="NEPRO_N"/>
    <property type="match status" value="1"/>
</dbReference>
<dbReference type="AlphaFoldDB" id="A0A2Z6RE78"/>
<dbReference type="EMBL" id="BEXD01003112">
    <property type="protein sequence ID" value="GBC00241.1"/>
    <property type="molecule type" value="Genomic_DNA"/>
</dbReference>
<feature type="domain" description="Nucleolus and neural progenitor protein-like N-terminal" evidence="2">
    <location>
        <begin position="201"/>
        <end position="374"/>
    </location>
</feature>
<dbReference type="PANTHER" id="PTHR34786">
    <property type="entry name" value="OS09G0504900 PROTEIN"/>
    <property type="match status" value="1"/>
</dbReference>
<gene>
    <name evidence="3" type="ORF">RclHR1_00380009</name>
</gene>
<comment type="caution">
    <text evidence="3">The sequence shown here is derived from an EMBL/GenBank/DDBJ whole genome shotgun (WGS) entry which is preliminary data.</text>
</comment>
<dbReference type="InterPro" id="IPR027951">
    <property type="entry name" value="Nepro_N"/>
</dbReference>
<dbReference type="PANTHER" id="PTHR34786:SF1">
    <property type="entry name" value="OS09G0504900 PROTEIN"/>
    <property type="match status" value="1"/>
</dbReference>
<dbReference type="Proteomes" id="UP000247702">
    <property type="component" value="Unassembled WGS sequence"/>
</dbReference>
<organism evidence="3 4">
    <name type="scientific">Rhizophagus clarus</name>
    <dbReference type="NCBI Taxonomy" id="94130"/>
    <lineage>
        <taxon>Eukaryota</taxon>
        <taxon>Fungi</taxon>
        <taxon>Fungi incertae sedis</taxon>
        <taxon>Mucoromycota</taxon>
        <taxon>Glomeromycotina</taxon>
        <taxon>Glomeromycetes</taxon>
        <taxon>Glomerales</taxon>
        <taxon>Glomeraceae</taxon>
        <taxon>Rhizophagus</taxon>
    </lineage>
</organism>
<evidence type="ECO:0000313" key="4">
    <source>
        <dbReference type="Proteomes" id="UP000247702"/>
    </source>
</evidence>
<name>A0A2Z6RE78_9GLOM</name>
<accession>A0A2Z6RE78</accession>
<dbReference type="STRING" id="94130.A0A2Z6RE78"/>
<feature type="region of interest" description="Disordered" evidence="1">
    <location>
        <begin position="1"/>
        <end position="101"/>
    </location>
</feature>